<evidence type="ECO:0000259" key="9">
    <source>
        <dbReference type="SMART" id="SM00790"/>
    </source>
</evidence>
<dbReference type="EC" id="1.2.7.5" evidence="10"/>
<name>Q30YI9_OLEA2</name>
<evidence type="ECO:0000256" key="2">
    <source>
        <dbReference type="ARBA" id="ARBA00011032"/>
    </source>
</evidence>
<dbReference type="AlphaFoldDB" id="Q30YI9"/>
<dbReference type="InterPro" id="IPR036503">
    <property type="entry name" value="Ald_Fedxn_OxRdtase_N_sf"/>
</dbReference>
<dbReference type="InterPro" id="IPR013985">
    <property type="entry name" value="Ald_Fedxn_OxRdtase_dom3"/>
</dbReference>
<dbReference type="GO" id="GO:0033726">
    <property type="term" value="F:aldehyde ferredoxin oxidoreductase activity"/>
    <property type="evidence" value="ECO:0007669"/>
    <property type="project" value="UniProtKB-EC"/>
</dbReference>
<dbReference type="RefSeq" id="WP_011368327.1">
    <property type="nucleotide sequence ID" value="NC_007519.1"/>
</dbReference>
<keyword evidence="5 10" id="KW-0560">Oxidoreductase</keyword>
<dbReference type="InterPro" id="IPR051919">
    <property type="entry name" value="W-dependent_AOR"/>
</dbReference>
<comment type="cofactor">
    <cofactor evidence="1">
        <name>[4Fe-4S] cluster</name>
        <dbReference type="ChEBI" id="CHEBI:49883"/>
    </cofactor>
</comment>
<dbReference type="HOGENOM" id="CLU_020364_1_0_7"/>
<evidence type="ECO:0000313" key="10">
    <source>
        <dbReference type="EMBL" id="ABB39257.1"/>
    </source>
</evidence>
<dbReference type="GO" id="GO:0051539">
    <property type="term" value="F:4 iron, 4 sulfur cluster binding"/>
    <property type="evidence" value="ECO:0007669"/>
    <property type="project" value="UniProtKB-KW"/>
</dbReference>
<dbReference type="SMART" id="SM00790">
    <property type="entry name" value="AFOR_N"/>
    <property type="match status" value="1"/>
</dbReference>
<dbReference type="InterPro" id="IPR036021">
    <property type="entry name" value="Tungsten_al_ferr_oxy-like_C"/>
</dbReference>
<keyword evidence="6" id="KW-0408">Iron</keyword>
<evidence type="ECO:0000256" key="3">
    <source>
        <dbReference type="ARBA" id="ARBA00022485"/>
    </source>
</evidence>
<dbReference type="Proteomes" id="UP000002710">
    <property type="component" value="Chromosome"/>
</dbReference>
<dbReference type="KEGG" id="dde:Dde_2460"/>
<dbReference type="SUPFAM" id="SSF48310">
    <property type="entry name" value="Aldehyde ferredoxin oxidoreductase, C-terminal domains"/>
    <property type="match status" value="1"/>
</dbReference>
<sequence length="577" mass="60975">MPKILRINTKERTFRYEEPGKYAGLGGRNLTSRMVLDEVPADTHALSADNKIVAAIGLLSGTAAANSGRISLGAKSPLTGTIKESNSGGTFCQKLARLDILAMVLEDKPEADAPFCNIIITKDGVQFVDAADMVGKGTYESMDMIAGQYGKKASGMIIGPAGEACLTGASIQFSDPWGRTARAAGRGGLGAVMGSKKVKAVVLDDTGGERFTYADPEKFKAASKRWAEILRAHPVTGQGLPGFGTAILVNIINEAGAFPTKNFREGRCDHVAGISGETIAEFISKRGGKTKEGCHAGCLIQCSQNYVDEKGEYLTSGFEYETVWAFGGNALIKDIDQIAKLDRLCDDLGVDTIEIGNTVAIAMDGGVIPWGDGEAAYELVNRIRDKKDHLGKIIGNGVGFTAQAFGVTRVPTVKNQSMPAYDPRAAKGVGVTYATTTQGADHTAGYAICQNMLKVGGDVNPLGKEGQVETSKALQIATATVDSLGLCLFVAFAVLDTADAVQCICDMVSARHGIEFTPDDFGALGIATLKDEISFNTAAGFTAADDQLPAFMMKEKLNPHGVVWDFSVEELQAAKVQ</sequence>
<feature type="domain" description="Aldehyde ferredoxin oxidoreductase N-terminal" evidence="9">
    <location>
        <begin position="1"/>
        <end position="207"/>
    </location>
</feature>
<accession>Q30YI9</accession>
<keyword evidence="7" id="KW-0411">Iron-sulfur</keyword>
<protein>
    <submittedName>
        <fullName evidence="10">Aldehyde ferredoxin oxidoreductase</fullName>
        <ecNumber evidence="10">1.2.7.5</ecNumber>
    </submittedName>
</protein>
<evidence type="ECO:0000256" key="4">
    <source>
        <dbReference type="ARBA" id="ARBA00022723"/>
    </source>
</evidence>
<keyword evidence="3" id="KW-0004">4Fe-4S</keyword>
<organism evidence="10 11">
    <name type="scientific">Oleidesulfovibrio alaskensis (strain ATCC BAA-1058 / DSM 17464 / G20)</name>
    <name type="common">Desulfovibrio alaskensis</name>
    <dbReference type="NCBI Taxonomy" id="207559"/>
    <lineage>
        <taxon>Bacteria</taxon>
        <taxon>Pseudomonadati</taxon>
        <taxon>Thermodesulfobacteriota</taxon>
        <taxon>Desulfovibrionia</taxon>
        <taxon>Desulfovibrionales</taxon>
        <taxon>Desulfovibrionaceae</taxon>
        <taxon>Oleidesulfovibrio</taxon>
    </lineage>
</organism>
<dbReference type="InterPro" id="IPR013984">
    <property type="entry name" value="Ald_Fedxn_OxRdtase_dom2"/>
</dbReference>
<dbReference type="Gene3D" id="1.10.599.10">
    <property type="entry name" value="Aldehyde Ferredoxin Oxidoreductase Protein, subunit A, domain 3"/>
    <property type="match status" value="1"/>
</dbReference>
<dbReference type="PANTHER" id="PTHR30038">
    <property type="entry name" value="ALDEHYDE FERREDOXIN OXIDOREDUCTASE"/>
    <property type="match status" value="1"/>
</dbReference>
<dbReference type="SUPFAM" id="SSF56228">
    <property type="entry name" value="Aldehyde ferredoxin oxidoreductase, N-terminal domain"/>
    <property type="match status" value="1"/>
</dbReference>
<dbReference type="GO" id="GO:0009055">
    <property type="term" value="F:electron transfer activity"/>
    <property type="evidence" value="ECO:0007669"/>
    <property type="project" value="InterPro"/>
</dbReference>
<evidence type="ECO:0000256" key="5">
    <source>
        <dbReference type="ARBA" id="ARBA00023002"/>
    </source>
</evidence>
<dbReference type="InterPro" id="IPR013983">
    <property type="entry name" value="Ald_Fedxn_OxRdtase_N"/>
</dbReference>
<evidence type="ECO:0000256" key="8">
    <source>
        <dbReference type="ARBA" id="ARBA00049934"/>
    </source>
</evidence>
<dbReference type="STRING" id="207559.Dde_2460"/>
<keyword evidence="4" id="KW-0479">Metal-binding</keyword>
<dbReference type="Pfam" id="PF02730">
    <property type="entry name" value="AFOR_N"/>
    <property type="match status" value="1"/>
</dbReference>
<dbReference type="Pfam" id="PF01314">
    <property type="entry name" value="AFOR_C"/>
    <property type="match status" value="1"/>
</dbReference>
<comment type="cofactor">
    <cofactor evidence="8">
        <name>tungstopterin</name>
        <dbReference type="ChEBI" id="CHEBI:30402"/>
    </cofactor>
</comment>
<gene>
    <name evidence="10" type="ordered locus">Dde_2460</name>
</gene>
<keyword evidence="11" id="KW-1185">Reference proteome</keyword>
<evidence type="ECO:0000256" key="1">
    <source>
        <dbReference type="ARBA" id="ARBA00001966"/>
    </source>
</evidence>
<dbReference type="PANTHER" id="PTHR30038:SF0">
    <property type="entry name" value="TUNGSTEN-CONTAINING ALDEHYDE FERREDOXIN OXIDOREDUCTASE"/>
    <property type="match status" value="1"/>
</dbReference>
<evidence type="ECO:0000256" key="7">
    <source>
        <dbReference type="ARBA" id="ARBA00023014"/>
    </source>
</evidence>
<reference evidence="10 11" key="1">
    <citation type="journal article" date="2011" name="J. Bacteriol.">
        <title>Complete genome sequence and updated annotation of Desulfovibrio alaskensis G20.</title>
        <authorList>
            <person name="Hauser L.J."/>
            <person name="Land M.L."/>
            <person name="Brown S.D."/>
            <person name="Larimer F."/>
            <person name="Keller K.L."/>
            <person name="Rapp-Giles B.J."/>
            <person name="Price M.N."/>
            <person name="Lin M."/>
            <person name="Bruce D.C."/>
            <person name="Detter J.C."/>
            <person name="Tapia R."/>
            <person name="Han C.S."/>
            <person name="Goodwin L.A."/>
            <person name="Cheng J.F."/>
            <person name="Pitluck S."/>
            <person name="Copeland A."/>
            <person name="Lucas S."/>
            <person name="Nolan M."/>
            <person name="Lapidus A.L."/>
            <person name="Palumbo A.V."/>
            <person name="Wall J.D."/>
        </authorList>
    </citation>
    <scope>NUCLEOTIDE SEQUENCE [LARGE SCALE GENOMIC DNA]</scope>
    <source>
        <strain evidence="11">ATCC BAA 1058 / DSM 17464 / G20</strain>
    </source>
</reference>
<dbReference type="EMBL" id="CP000112">
    <property type="protein sequence ID" value="ABB39257.1"/>
    <property type="molecule type" value="Genomic_DNA"/>
</dbReference>
<dbReference type="Gene3D" id="1.10.569.10">
    <property type="entry name" value="Aldehyde Ferredoxin Oxidoreductase Protein, subunit A, domain 2"/>
    <property type="match status" value="1"/>
</dbReference>
<comment type="similarity">
    <text evidence="2">Belongs to the AOR/FOR family.</text>
</comment>
<evidence type="ECO:0000313" key="11">
    <source>
        <dbReference type="Proteomes" id="UP000002710"/>
    </source>
</evidence>
<proteinExistence type="inferred from homology"/>
<dbReference type="GO" id="GO:0046872">
    <property type="term" value="F:metal ion binding"/>
    <property type="evidence" value="ECO:0007669"/>
    <property type="project" value="UniProtKB-KW"/>
</dbReference>
<dbReference type="Gene3D" id="3.60.9.10">
    <property type="entry name" value="Aldehyde ferredoxin oxidoreductase, N-terminal domain"/>
    <property type="match status" value="1"/>
</dbReference>
<dbReference type="eggNOG" id="COG2414">
    <property type="taxonomic scope" value="Bacteria"/>
</dbReference>
<dbReference type="InterPro" id="IPR001203">
    <property type="entry name" value="OxRdtase_Ald_Fedxn_C"/>
</dbReference>
<evidence type="ECO:0000256" key="6">
    <source>
        <dbReference type="ARBA" id="ARBA00023004"/>
    </source>
</evidence>